<accession>A0ABV9JD61</accession>
<name>A0ABV9JD61_9LACT</name>
<dbReference type="RefSeq" id="WP_213535865.1">
    <property type="nucleotide sequence ID" value="NZ_BOVQ01000005.1"/>
</dbReference>
<evidence type="ECO:0000313" key="1">
    <source>
        <dbReference type="EMBL" id="MFC4652650.1"/>
    </source>
</evidence>
<sequence length="82" mass="9516">MTPKRKIVMKSSTDLDFYTADGPRCPYCGYKIEFDGTEEFMFDDDNEEECPECEGVFTWIASTPTVYFETNFPNDVEDLIDD</sequence>
<reference evidence="2" key="1">
    <citation type="journal article" date="2019" name="Int. J. Syst. Evol. Microbiol.">
        <title>The Global Catalogue of Microorganisms (GCM) 10K type strain sequencing project: providing services to taxonomists for standard genome sequencing and annotation.</title>
        <authorList>
            <consortium name="The Broad Institute Genomics Platform"/>
            <consortium name="The Broad Institute Genome Sequencing Center for Infectious Disease"/>
            <person name="Wu L."/>
            <person name="Ma J."/>
        </authorList>
    </citation>
    <scope>NUCLEOTIDE SEQUENCE [LARGE SCALE GENOMIC DNA]</scope>
    <source>
        <strain evidence="2">CCUG 63287</strain>
    </source>
</reference>
<keyword evidence="2" id="KW-1185">Reference proteome</keyword>
<organism evidence="1 2">
    <name type="scientific">Lactococcus nasutitermitis</name>
    <dbReference type="NCBI Taxonomy" id="1652957"/>
    <lineage>
        <taxon>Bacteria</taxon>
        <taxon>Bacillati</taxon>
        <taxon>Bacillota</taxon>
        <taxon>Bacilli</taxon>
        <taxon>Lactobacillales</taxon>
        <taxon>Streptococcaceae</taxon>
        <taxon>Lactococcus</taxon>
    </lineage>
</organism>
<evidence type="ECO:0000313" key="2">
    <source>
        <dbReference type="Proteomes" id="UP001595987"/>
    </source>
</evidence>
<dbReference type="EMBL" id="JBHSGD010000005">
    <property type="protein sequence ID" value="MFC4652650.1"/>
    <property type="molecule type" value="Genomic_DNA"/>
</dbReference>
<comment type="caution">
    <text evidence="1">The sequence shown here is derived from an EMBL/GenBank/DDBJ whole genome shotgun (WGS) entry which is preliminary data.</text>
</comment>
<proteinExistence type="predicted"/>
<gene>
    <name evidence="1" type="ORF">ACFO26_06980</name>
</gene>
<dbReference type="Proteomes" id="UP001595987">
    <property type="component" value="Unassembled WGS sequence"/>
</dbReference>
<protein>
    <submittedName>
        <fullName evidence="1">Uncharacterized protein</fullName>
    </submittedName>
</protein>